<evidence type="ECO:0000259" key="2">
    <source>
        <dbReference type="Pfam" id="PF20732"/>
    </source>
</evidence>
<dbReference type="Proteomes" id="UP000190367">
    <property type="component" value="Unassembled WGS sequence"/>
</dbReference>
<organism evidence="3 4">
    <name type="scientific">Chitinophaga eiseniae</name>
    <dbReference type="NCBI Taxonomy" id="634771"/>
    <lineage>
        <taxon>Bacteria</taxon>
        <taxon>Pseudomonadati</taxon>
        <taxon>Bacteroidota</taxon>
        <taxon>Chitinophagia</taxon>
        <taxon>Chitinophagales</taxon>
        <taxon>Chitinophagaceae</taxon>
        <taxon>Chitinophaga</taxon>
    </lineage>
</organism>
<dbReference type="Pfam" id="PF20732">
    <property type="entry name" value="NamZ_C"/>
    <property type="match status" value="1"/>
</dbReference>
<dbReference type="Pfam" id="PF07075">
    <property type="entry name" value="NamZ_N"/>
    <property type="match status" value="1"/>
</dbReference>
<evidence type="ECO:0000259" key="1">
    <source>
        <dbReference type="Pfam" id="PF07075"/>
    </source>
</evidence>
<dbReference type="InterPro" id="IPR008302">
    <property type="entry name" value="NamZ"/>
</dbReference>
<feature type="domain" description="Peptidoglycan beta-N-acetylmuramidase NamZ C-terminal" evidence="2">
    <location>
        <begin position="277"/>
        <end position="417"/>
    </location>
</feature>
<name>A0A1T4LKJ8_9BACT</name>
<sequence>MNNSRKILKPTIYHHFFSLPYGFCRILTGMNRILILCTLLCCLLASAQAQYATHVIPGAAQTSQYLPLLQNKRVALLVNQTATIGQAHLVDTLLKLQVHITKIFSPEHGFRGQADAGEKVGNSTDKNTGLPVVSLYGQHRKATAADLQDVDVLIFDVQDVGARFYTYISSLQELMESAAANNKPIIVLDRPNPNGDYVDGPVLDTAFRSFVGMQPIPIVHGMTVGEYAQMLNGEGWLNKGVKCRLTVIPCENYTHHTYYRLPVAPSPNLPDMAAVNLYTSLCFFEGTPVSLGRGTDKPFQLFGSPLFPKKGFSFTPRSVPGAKNPPLKDQLCYGFDLSKAPEAAPAKGRQIALKWLLQAYALYPEKDKFFNNFFNKLAGNAQLQQQIKNGLSEADIRRSWEPGLQRFKAIRAKYLLYEE</sequence>
<protein>
    <submittedName>
        <fullName evidence="3">Uncharacterized conserved protein YbbC, DUF1343 family</fullName>
    </submittedName>
</protein>
<reference evidence="4" key="1">
    <citation type="submission" date="2017-02" db="EMBL/GenBank/DDBJ databases">
        <authorList>
            <person name="Varghese N."/>
            <person name="Submissions S."/>
        </authorList>
    </citation>
    <scope>NUCLEOTIDE SEQUENCE [LARGE SCALE GENOMIC DNA]</scope>
    <source>
        <strain evidence="4">DSM 22224</strain>
    </source>
</reference>
<dbReference type="PANTHER" id="PTHR42915">
    <property type="entry name" value="HYPOTHETICAL 460 KDA PROTEIN IN FEUA-SIGW INTERGENIC REGION [PRECURSOR]"/>
    <property type="match status" value="1"/>
</dbReference>
<dbReference type="InterPro" id="IPR048502">
    <property type="entry name" value="NamZ_N"/>
</dbReference>
<keyword evidence="4" id="KW-1185">Reference proteome</keyword>
<feature type="domain" description="Peptidoglycan beta-N-acetylmuramidase NamZ N-terminal" evidence="1">
    <location>
        <begin position="74"/>
        <end position="272"/>
    </location>
</feature>
<dbReference type="STRING" id="634771.SAMN04488128_101688"/>
<evidence type="ECO:0000313" key="4">
    <source>
        <dbReference type="Proteomes" id="UP000190367"/>
    </source>
</evidence>
<dbReference type="PANTHER" id="PTHR42915:SF1">
    <property type="entry name" value="PEPTIDOGLYCAN BETA-N-ACETYLMURAMIDASE NAMZ"/>
    <property type="match status" value="1"/>
</dbReference>
<dbReference type="Gene3D" id="3.90.1150.140">
    <property type="match status" value="1"/>
</dbReference>
<proteinExistence type="predicted"/>
<dbReference type="GO" id="GO:0033922">
    <property type="term" value="F:peptidoglycan beta-N-acetylmuramidase activity"/>
    <property type="evidence" value="ECO:0007669"/>
    <property type="project" value="InterPro"/>
</dbReference>
<dbReference type="AlphaFoldDB" id="A0A1T4LKJ8"/>
<accession>A0A1T4LKJ8</accession>
<dbReference type="InterPro" id="IPR048503">
    <property type="entry name" value="NamZ_C"/>
</dbReference>
<gene>
    <name evidence="3" type="ORF">SAMN04488128_101688</name>
</gene>
<dbReference type="PIRSF" id="PIRSF016719">
    <property type="entry name" value="UCP016719"/>
    <property type="match status" value="1"/>
</dbReference>
<dbReference type="EMBL" id="FUWZ01000001">
    <property type="protein sequence ID" value="SJZ55156.1"/>
    <property type="molecule type" value="Genomic_DNA"/>
</dbReference>
<dbReference type="Gene3D" id="3.40.50.12170">
    <property type="entry name" value="Uncharacterised protein PF07075, DUF1343"/>
    <property type="match status" value="1"/>
</dbReference>
<evidence type="ECO:0000313" key="3">
    <source>
        <dbReference type="EMBL" id="SJZ55156.1"/>
    </source>
</evidence>